<proteinExistence type="predicted"/>
<dbReference type="Proteomes" id="UP000466848">
    <property type="component" value="Chromosome"/>
</dbReference>
<dbReference type="GO" id="GO:0016747">
    <property type="term" value="F:acyltransferase activity, transferring groups other than amino-acyl groups"/>
    <property type="evidence" value="ECO:0007669"/>
    <property type="project" value="InterPro"/>
</dbReference>
<dbReference type="PROSITE" id="PS51186">
    <property type="entry name" value="GNAT"/>
    <property type="match status" value="1"/>
</dbReference>
<sequence length="171" mass="19671">MIRQATEEDFSAILDIYQRARQFMRETGNPTQWGDNHPAKDLLEDDIHQGQLYVFLEEDDIHGVFAFILGEDSTYTNIEQGSWKSAAPYGTIHRIAASGLIKGVFDQCITYCKTQCAHLRIDTHFDNQVMQHLIVKNGFEKRGIIYVEDGSPRLAYEYEGNADNKKNDFFK</sequence>
<name>A0A858BYT5_9FIRM</name>
<dbReference type="Gene3D" id="3.40.630.30">
    <property type="match status" value="1"/>
</dbReference>
<dbReference type="AlphaFoldDB" id="A0A858BYT5"/>
<dbReference type="RefSeq" id="WP_163067533.1">
    <property type="nucleotide sequence ID" value="NZ_CP048649.1"/>
</dbReference>
<accession>A0A858BYT5</accession>
<reference evidence="2 3" key="1">
    <citation type="submission" date="2020-02" db="EMBL/GenBank/DDBJ databases">
        <authorList>
            <person name="Kim Y.B."/>
            <person name="Roh S.W."/>
        </authorList>
    </citation>
    <scope>NUCLEOTIDE SEQUENCE [LARGE SCALE GENOMIC DNA]</scope>
    <source>
        <strain evidence="2 3">DSM 103574</strain>
    </source>
</reference>
<evidence type="ECO:0000259" key="1">
    <source>
        <dbReference type="PROSITE" id="PS51186"/>
    </source>
</evidence>
<dbReference type="EMBL" id="CP048649">
    <property type="protein sequence ID" value="QIB70295.1"/>
    <property type="molecule type" value="Genomic_DNA"/>
</dbReference>
<dbReference type="InterPro" id="IPR016181">
    <property type="entry name" value="Acyl_CoA_acyltransferase"/>
</dbReference>
<dbReference type="SUPFAM" id="SSF55729">
    <property type="entry name" value="Acyl-CoA N-acyltransferases (Nat)"/>
    <property type="match status" value="1"/>
</dbReference>
<evidence type="ECO:0000313" key="2">
    <source>
        <dbReference type="EMBL" id="QIB70295.1"/>
    </source>
</evidence>
<dbReference type="KEGG" id="abut:Ami103574_13785"/>
<gene>
    <name evidence="2" type="ORF">Ami103574_13785</name>
</gene>
<protein>
    <submittedName>
        <fullName evidence="2">N-acetyltransferase</fullName>
    </submittedName>
</protein>
<feature type="domain" description="N-acetyltransferase" evidence="1">
    <location>
        <begin position="1"/>
        <end position="163"/>
    </location>
</feature>
<organism evidence="2 3">
    <name type="scientific">Aminipila butyrica</name>
    <dbReference type="NCBI Taxonomy" id="433296"/>
    <lineage>
        <taxon>Bacteria</taxon>
        <taxon>Bacillati</taxon>
        <taxon>Bacillota</taxon>
        <taxon>Clostridia</taxon>
        <taxon>Peptostreptococcales</taxon>
        <taxon>Anaerovoracaceae</taxon>
        <taxon>Aminipila</taxon>
    </lineage>
</organism>
<keyword evidence="3" id="KW-1185">Reference proteome</keyword>
<keyword evidence="2" id="KW-0808">Transferase</keyword>
<dbReference type="InterPro" id="IPR000182">
    <property type="entry name" value="GNAT_dom"/>
</dbReference>
<evidence type="ECO:0000313" key="3">
    <source>
        <dbReference type="Proteomes" id="UP000466848"/>
    </source>
</evidence>